<evidence type="ECO:0008006" key="3">
    <source>
        <dbReference type="Google" id="ProtNLM"/>
    </source>
</evidence>
<accession>A0A2W5HES6</accession>
<evidence type="ECO:0000313" key="1">
    <source>
        <dbReference type="EMBL" id="PZP54052.1"/>
    </source>
</evidence>
<dbReference type="Gene3D" id="3.75.10.10">
    <property type="entry name" value="L-arginine/glycine Amidinotransferase, Chain A"/>
    <property type="match status" value="1"/>
</dbReference>
<dbReference type="Proteomes" id="UP000249739">
    <property type="component" value="Unassembled WGS sequence"/>
</dbReference>
<dbReference type="AlphaFoldDB" id="A0A2W5HES6"/>
<dbReference type="EMBL" id="QFOT01000153">
    <property type="protein sequence ID" value="PZP54052.1"/>
    <property type="molecule type" value="Genomic_DNA"/>
</dbReference>
<sequence>MRLRLKFMLCAAMLSAESTLSETTAPFKKSHEYVMVSPEEMMTLNVIEREKIKARWSAVKNAIHEAGGKVVTIDGRFSTGGQKEVWARDKYLLIGDTAYLPDDAIARRLEGSYSAEIRQMESFLQKRGVKTVRVKDAWFEGGDIVQHSKSNTIFLGYQQGHSGELLEKAINQTQKDKYTVLPVHLVNAVRKDIAPGRNGSYLYHLDTGMSEPLAGGEVLLSPDITDPETFGRITAIIGLKNVILLNRQDSLNYAANIIAIENTVITPSMSIPLRSRLEAKGYRVLEGKDFGLDQLGFGYGGPHCNVNLLPPGPN</sequence>
<proteinExistence type="predicted"/>
<organism evidence="1 2">
    <name type="scientific">Micavibrio aeruginosavorus</name>
    <dbReference type="NCBI Taxonomy" id="349221"/>
    <lineage>
        <taxon>Bacteria</taxon>
        <taxon>Pseudomonadati</taxon>
        <taxon>Bdellovibrionota</taxon>
        <taxon>Bdellovibrionia</taxon>
        <taxon>Bdellovibrionales</taxon>
        <taxon>Pseudobdellovibrionaceae</taxon>
        <taxon>Micavibrio</taxon>
    </lineage>
</organism>
<name>A0A2W5HES6_9BACT</name>
<dbReference type="SUPFAM" id="SSF55909">
    <property type="entry name" value="Pentein"/>
    <property type="match status" value="1"/>
</dbReference>
<reference evidence="1 2" key="1">
    <citation type="submission" date="2017-08" db="EMBL/GenBank/DDBJ databases">
        <title>Infants hospitalized years apart are colonized by the same room-sourced microbial strains.</title>
        <authorList>
            <person name="Brooks B."/>
            <person name="Olm M.R."/>
            <person name="Firek B.A."/>
            <person name="Baker R."/>
            <person name="Thomas B.C."/>
            <person name="Morowitz M.J."/>
            <person name="Banfield J.F."/>
        </authorList>
    </citation>
    <scope>NUCLEOTIDE SEQUENCE [LARGE SCALE GENOMIC DNA]</scope>
    <source>
        <strain evidence="1">S2_006_000_R2_64</strain>
    </source>
</reference>
<protein>
    <recommendedName>
        <fullName evidence="3">Amidinotransferase</fullName>
    </recommendedName>
</protein>
<evidence type="ECO:0000313" key="2">
    <source>
        <dbReference type="Proteomes" id="UP000249739"/>
    </source>
</evidence>
<gene>
    <name evidence="1" type="ORF">DI586_10350</name>
</gene>
<comment type="caution">
    <text evidence="1">The sequence shown here is derived from an EMBL/GenBank/DDBJ whole genome shotgun (WGS) entry which is preliminary data.</text>
</comment>